<evidence type="ECO:0000313" key="2">
    <source>
        <dbReference type="EMBL" id="KJS58472.1"/>
    </source>
</evidence>
<dbReference type="EMBL" id="JZKH01000108">
    <property type="protein sequence ID" value="KJS58472.1"/>
    <property type="molecule type" value="Genomic_DNA"/>
</dbReference>
<evidence type="ECO:0000256" key="1">
    <source>
        <dbReference type="SAM" id="MobiDB-lite"/>
    </source>
</evidence>
<accession>A0A0F2T9P6</accession>
<reference evidence="2 3" key="1">
    <citation type="submission" date="2015-02" db="EMBL/GenBank/DDBJ databases">
        <authorList>
            <person name="Ju K.-S."/>
            <person name="Doroghazi J.R."/>
            <person name="Metcalf W."/>
        </authorList>
    </citation>
    <scope>NUCLEOTIDE SEQUENCE [LARGE SCALE GENOMIC DNA]</scope>
    <source>
        <strain evidence="2 3">ATCC 31215</strain>
    </source>
</reference>
<proteinExistence type="predicted"/>
<organism evidence="2 3">
    <name type="scientific">Streptomyces rubellomurinus (strain ATCC 31215)</name>
    <dbReference type="NCBI Taxonomy" id="359131"/>
    <lineage>
        <taxon>Bacteria</taxon>
        <taxon>Bacillati</taxon>
        <taxon>Actinomycetota</taxon>
        <taxon>Actinomycetes</taxon>
        <taxon>Kitasatosporales</taxon>
        <taxon>Streptomycetaceae</taxon>
        <taxon>Streptomyces</taxon>
    </lineage>
</organism>
<feature type="compositionally biased region" description="Low complexity" evidence="1">
    <location>
        <begin position="1"/>
        <end position="42"/>
    </location>
</feature>
<feature type="region of interest" description="Disordered" evidence="1">
    <location>
        <begin position="1"/>
        <end position="121"/>
    </location>
</feature>
<keyword evidence="3" id="KW-1185">Reference proteome</keyword>
<comment type="caution">
    <text evidence="2">The sequence shown here is derived from an EMBL/GenBank/DDBJ whole genome shotgun (WGS) entry which is preliminary data.</text>
</comment>
<feature type="compositionally biased region" description="Polar residues" evidence="1">
    <location>
        <begin position="98"/>
        <end position="111"/>
    </location>
</feature>
<dbReference type="AlphaFoldDB" id="A0A0F2T9P6"/>
<evidence type="ECO:0000313" key="3">
    <source>
        <dbReference type="Proteomes" id="UP000033699"/>
    </source>
</evidence>
<feature type="compositionally biased region" description="Low complexity" evidence="1">
    <location>
        <begin position="112"/>
        <end position="121"/>
    </location>
</feature>
<feature type="non-terminal residue" evidence="2">
    <location>
        <position position="121"/>
    </location>
</feature>
<name>A0A0F2T9P6_STRR3</name>
<sequence>MASASPDTTTDAGPFTAATPTTPGRHSASSATTCASLAPTASIAPPDGSSPINRARAATRATAPSNENTPATYAAVIPPSECPSTTSGCGVQERHNRYNATSNANNTGCTTPVSVSPSASP</sequence>
<protein>
    <submittedName>
        <fullName evidence="2">Uncharacterized protein</fullName>
    </submittedName>
</protein>
<feature type="compositionally biased region" description="Low complexity" evidence="1">
    <location>
        <begin position="54"/>
        <end position="63"/>
    </location>
</feature>
<gene>
    <name evidence="2" type="ORF">VM95_33075</name>
</gene>
<dbReference type="Proteomes" id="UP000033699">
    <property type="component" value="Unassembled WGS sequence"/>
</dbReference>